<dbReference type="SUPFAM" id="SSF54928">
    <property type="entry name" value="RNA-binding domain, RBD"/>
    <property type="match status" value="1"/>
</dbReference>
<accession>A0A5C2SUB7</accession>
<protein>
    <recommendedName>
        <fullName evidence="4">XRRM domain-containing protein</fullName>
    </recommendedName>
</protein>
<keyword evidence="6" id="KW-1185">Reference proteome</keyword>
<dbReference type="GO" id="GO:1990904">
    <property type="term" value="C:ribonucleoprotein complex"/>
    <property type="evidence" value="ECO:0007669"/>
    <property type="project" value="UniProtKB-UniRule"/>
</dbReference>
<feature type="compositionally biased region" description="Polar residues" evidence="3">
    <location>
        <begin position="16"/>
        <end position="28"/>
    </location>
</feature>
<feature type="domain" description="XRRM" evidence="4">
    <location>
        <begin position="341"/>
        <end position="485"/>
    </location>
</feature>
<dbReference type="InterPro" id="IPR012677">
    <property type="entry name" value="Nucleotide-bd_a/b_plait_sf"/>
</dbReference>
<evidence type="ECO:0000256" key="1">
    <source>
        <dbReference type="ARBA" id="ARBA00022884"/>
    </source>
</evidence>
<evidence type="ECO:0000313" key="6">
    <source>
        <dbReference type="Proteomes" id="UP000313359"/>
    </source>
</evidence>
<evidence type="ECO:0000259" key="4">
    <source>
        <dbReference type="PROSITE" id="PS51939"/>
    </source>
</evidence>
<evidence type="ECO:0000256" key="3">
    <source>
        <dbReference type="SAM" id="MobiDB-lite"/>
    </source>
</evidence>
<dbReference type="AlphaFoldDB" id="A0A5C2SUB7"/>
<evidence type="ECO:0000256" key="2">
    <source>
        <dbReference type="PROSITE-ProRule" id="PRU01288"/>
    </source>
</evidence>
<dbReference type="Pfam" id="PF19977">
    <property type="entry name" value="xRRM"/>
    <property type="match status" value="1"/>
</dbReference>
<dbReference type="EMBL" id="ML122250">
    <property type="protein sequence ID" value="RPD67485.1"/>
    <property type="molecule type" value="Genomic_DNA"/>
</dbReference>
<feature type="compositionally biased region" description="Basic residues" evidence="3">
    <location>
        <begin position="490"/>
        <end position="499"/>
    </location>
</feature>
<feature type="region of interest" description="Disordered" evidence="3">
    <location>
        <begin position="301"/>
        <end position="321"/>
    </location>
</feature>
<dbReference type="Gene3D" id="3.30.70.330">
    <property type="match status" value="1"/>
</dbReference>
<feature type="compositionally biased region" description="Basic and acidic residues" evidence="3">
    <location>
        <begin position="301"/>
        <end position="314"/>
    </location>
</feature>
<dbReference type="InterPro" id="IPR045537">
    <property type="entry name" value="Lar7_xRRM"/>
</dbReference>
<feature type="region of interest" description="Disordered" evidence="3">
    <location>
        <begin position="469"/>
        <end position="499"/>
    </location>
</feature>
<dbReference type="GO" id="GO:0070034">
    <property type="term" value="F:telomerase RNA binding"/>
    <property type="evidence" value="ECO:0007669"/>
    <property type="project" value="InterPro"/>
</dbReference>
<keyword evidence="1 2" id="KW-0694">RNA-binding</keyword>
<dbReference type="PROSITE" id="PS51939">
    <property type="entry name" value="XRRM"/>
    <property type="match status" value="1"/>
</dbReference>
<dbReference type="STRING" id="1328759.A0A5C2SUB7"/>
<sequence>MFQFVPRKVAQKTHRPTQTSVPVASTSAARPPPPDHLPDTKGKGRSTDESVAVKNEDLVALLWLSLSDHSLWANVDLRRAVASADEGWIPLSYVLQQSPYISHLPVRPAEPMLIRAIRAQADCPLEVRMLVSSPSKAAWYGKESSSRDESGGYEIRRRDWSEALTRVRNSTRNEWEARTVYMESIPLSSRTIPGIFHFASFLSGHSDVQSITLPPHHLDRPGDAPKCKGFALVTFSNDEVVTQLVNDWPWHPRRTFAPEGSSAAHEAVKFGFRVLPKARWDELKEEYLAYRQRLLDEMSDASRVDAPPRAKGDNIQDEADTDTDVGLQAPKLNAALDLSAPFPPGCLVFVRNVHPETNKTTLKALFVAHAFGSASDSTSALDYVDYNKGMTSCHLRLSSPQHAQTLVSAFGDRPVVQRQGLDNAGSPASGDERPISAEVVDGEREELYWNKVPEKVRREAVRKAIAQLVGAGGGDGDGHGRETDEQQQGKRPRKRRRKA</sequence>
<gene>
    <name evidence="5" type="ORF">L227DRAFT_491040</name>
</gene>
<organism evidence="5 6">
    <name type="scientific">Lentinus tigrinus ALCF2SS1-6</name>
    <dbReference type="NCBI Taxonomy" id="1328759"/>
    <lineage>
        <taxon>Eukaryota</taxon>
        <taxon>Fungi</taxon>
        <taxon>Dikarya</taxon>
        <taxon>Basidiomycota</taxon>
        <taxon>Agaricomycotina</taxon>
        <taxon>Agaricomycetes</taxon>
        <taxon>Polyporales</taxon>
        <taxon>Polyporaceae</taxon>
        <taxon>Lentinus</taxon>
    </lineage>
</organism>
<reference evidence="5" key="1">
    <citation type="journal article" date="2018" name="Genome Biol. Evol.">
        <title>Genomics and development of Lentinus tigrinus, a white-rot wood-decaying mushroom with dimorphic fruiting bodies.</title>
        <authorList>
            <person name="Wu B."/>
            <person name="Xu Z."/>
            <person name="Knudson A."/>
            <person name="Carlson A."/>
            <person name="Chen N."/>
            <person name="Kovaka S."/>
            <person name="LaButti K."/>
            <person name="Lipzen A."/>
            <person name="Pennachio C."/>
            <person name="Riley R."/>
            <person name="Schakwitz W."/>
            <person name="Umezawa K."/>
            <person name="Ohm R.A."/>
            <person name="Grigoriev I.V."/>
            <person name="Nagy L.G."/>
            <person name="Gibbons J."/>
            <person name="Hibbett D."/>
        </authorList>
    </citation>
    <scope>NUCLEOTIDE SEQUENCE [LARGE SCALE GENOMIC DNA]</scope>
    <source>
        <strain evidence="5">ALCF2SS1-6</strain>
    </source>
</reference>
<feature type="compositionally biased region" description="Basic and acidic residues" evidence="3">
    <location>
        <begin position="476"/>
        <end position="488"/>
    </location>
</feature>
<dbReference type="InterPro" id="IPR014886">
    <property type="entry name" value="La_xRRM"/>
</dbReference>
<dbReference type="OrthoDB" id="439993at2759"/>
<dbReference type="GO" id="GO:1904868">
    <property type="term" value="P:telomerase catalytic core complex assembly"/>
    <property type="evidence" value="ECO:0007669"/>
    <property type="project" value="InterPro"/>
</dbReference>
<feature type="compositionally biased region" description="Basic and acidic residues" evidence="3">
    <location>
        <begin position="36"/>
        <end position="48"/>
    </location>
</feature>
<feature type="region of interest" description="Disordered" evidence="3">
    <location>
        <begin position="1"/>
        <end position="49"/>
    </location>
</feature>
<dbReference type="InterPro" id="IPR035979">
    <property type="entry name" value="RBD_domain_sf"/>
</dbReference>
<evidence type="ECO:0000313" key="5">
    <source>
        <dbReference type="EMBL" id="RPD67485.1"/>
    </source>
</evidence>
<name>A0A5C2SUB7_9APHY</name>
<proteinExistence type="predicted"/>
<dbReference type="Proteomes" id="UP000313359">
    <property type="component" value="Unassembled WGS sequence"/>
</dbReference>